<evidence type="ECO:0000256" key="3">
    <source>
        <dbReference type="ARBA" id="ARBA00022448"/>
    </source>
</evidence>
<feature type="transmembrane region" description="Helical" evidence="8">
    <location>
        <begin position="363"/>
        <end position="383"/>
    </location>
</feature>
<organism evidence="10 11">
    <name type="scientific">Leeia speluncae</name>
    <dbReference type="NCBI Taxonomy" id="2884804"/>
    <lineage>
        <taxon>Bacteria</taxon>
        <taxon>Pseudomonadati</taxon>
        <taxon>Pseudomonadota</taxon>
        <taxon>Betaproteobacteria</taxon>
        <taxon>Neisseriales</taxon>
        <taxon>Leeiaceae</taxon>
        <taxon>Leeia</taxon>
    </lineage>
</organism>
<dbReference type="InterPro" id="IPR011701">
    <property type="entry name" value="MFS"/>
</dbReference>
<feature type="transmembrane region" description="Helical" evidence="8">
    <location>
        <begin position="70"/>
        <end position="90"/>
    </location>
</feature>
<feature type="transmembrane region" description="Helical" evidence="8">
    <location>
        <begin position="389"/>
        <end position="410"/>
    </location>
</feature>
<keyword evidence="5 8" id="KW-0812">Transmembrane</keyword>
<feature type="transmembrane region" description="Helical" evidence="8">
    <location>
        <begin position="127"/>
        <end position="149"/>
    </location>
</feature>
<accession>A0ABS8DAW7</accession>
<dbReference type="RefSeq" id="WP_227182196.1">
    <property type="nucleotide sequence ID" value="NZ_JAJBZT010000016.1"/>
</dbReference>
<feature type="transmembrane region" description="Helical" evidence="8">
    <location>
        <begin position="102"/>
        <end position="121"/>
    </location>
</feature>
<dbReference type="Pfam" id="PF07690">
    <property type="entry name" value="MFS_1"/>
    <property type="match status" value="2"/>
</dbReference>
<feature type="transmembrane region" description="Helical" evidence="8">
    <location>
        <begin position="304"/>
        <end position="322"/>
    </location>
</feature>
<dbReference type="EMBL" id="JAJBZT010000016">
    <property type="protein sequence ID" value="MCB6185364.1"/>
    <property type="molecule type" value="Genomic_DNA"/>
</dbReference>
<keyword evidence="3" id="KW-0813">Transport</keyword>
<comment type="similarity">
    <text evidence="2">Belongs to the major facilitator superfamily.</text>
</comment>
<comment type="subcellular location">
    <subcellularLocation>
        <location evidence="1">Cell membrane</location>
        <topology evidence="1">Multi-pass membrane protein</topology>
    </subcellularLocation>
</comment>
<evidence type="ECO:0000256" key="7">
    <source>
        <dbReference type="ARBA" id="ARBA00023136"/>
    </source>
</evidence>
<dbReference type="PROSITE" id="PS00216">
    <property type="entry name" value="SUGAR_TRANSPORT_1"/>
    <property type="match status" value="1"/>
</dbReference>
<evidence type="ECO:0000313" key="10">
    <source>
        <dbReference type="EMBL" id="MCB6185364.1"/>
    </source>
</evidence>
<dbReference type="SUPFAM" id="SSF103473">
    <property type="entry name" value="MFS general substrate transporter"/>
    <property type="match status" value="1"/>
</dbReference>
<feature type="transmembrane region" description="Helical" evidence="8">
    <location>
        <begin position="272"/>
        <end position="292"/>
    </location>
</feature>
<keyword evidence="11" id="KW-1185">Reference proteome</keyword>
<protein>
    <submittedName>
        <fullName evidence="10">MFS transporter</fullName>
    </submittedName>
</protein>
<feature type="transmembrane region" description="Helical" evidence="8">
    <location>
        <begin position="328"/>
        <end position="351"/>
    </location>
</feature>
<keyword evidence="6 8" id="KW-1133">Transmembrane helix</keyword>
<feature type="transmembrane region" description="Helical" evidence="8">
    <location>
        <begin position="185"/>
        <end position="207"/>
    </location>
</feature>
<dbReference type="InterPro" id="IPR036259">
    <property type="entry name" value="MFS_trans_sf"/>
</dbReference>
<evidence type="ECO:0000313" key="11">
    <source>
        <dbReference type="Proteomes" id="UP001165395"/>
    </source>
</evidence>
<evidence type="ECO:0000256" key="8">
    <source>
        <dbReference type="SAM" id="Phobius"/>
    </source>
</evidence>
<evidence type="ECO:0000256" key="1">
    <source>
        <dbReference type="ARBA" id="ARBA00004651"/>
    </source>
</evidence>
<proteinExistence type="inferred from homology"/>
<dbReference type="PANTHER" id="PTHR43271">
    <property type="entry name" value="BLL2771 PROTEIN"/>
    <property type="match status" value="1"/>
</dbReference>
<reference evidence="10" key="1">
    <citation type="submission" date="2021-10" db="EMBL/GenBank/DDBJ databases">
        <title>The complete genome sequence of Leeia sp. TBRC 13508.</title>
        <authorList>
            <person name="Charoenyingcharoen P."/>
            <person name="Yukphan P."/>
        </authorList>
    </citation>
    <scope>NUCLEOTIDE SEQUENCE</scope>
    <source>
        <strain evidence="10">TBRC 13508</strain>
    </source>
</reference>
<feature type="transmembrane region" description="Helical" evidence="8">
    <location>
        <begin position="241"/>
        <end position="260"/>
    </location>
</feature>
<evidence type="ECO:0000256" key="5">
    <source>
        <dbReference type="ARBA" id="ARBA00022692"/>
    </source>
</evidence>
<evidence type="ECO:0000256" key="6">
    <source>
        <dbReference type="ARBA" id="ARBA00022989"/>
    </source>
</evidence>
<sequence length="421" mass="45167">MPAAAAALPAGMMKTNPIENLAPMKLQAGTSAFRRANGAMFFGGLSTFALLYGFQPLMLVFSDVFQLSPAQASGVVSASTGALAISLIPASLAADRFGRKPLMNLALALAAILTVLSAFAQSFGQLLILRTLLGVAMSGLPAAAMAYLSEEIEPQSLGQSMGLYIAGSALGGMSARFLSSALAGMYSWQFAVGTLGAIGLVSAFFFWKFLPPSRHFKSTPLNVEMFVSDLKLHFSDRGLRWLFAVSFTLMGCFVSLYNYLAYRLSAAPFGLSHSQIGLVFTLYLLGMVGSTWSGKWADKIGRRNVLWIMPLLMVVGLLFTLANSLWIVMIGVGVFTFGFFGAHSVASSWVGRRVPRARALASALYLFFYYLGSSMLGTTSGLMWGLGHWTAVAGFLFLILMVSTSIAIHLRKLQPLPTSQI</sequence>
<feature type="transmembrane region" description="Helical" evidence="8">
    <location>
        <begin position="161"/>
        <end position="179"/>
    </location>
</feature>
<dbReference type="InterPro" id="IPR005829">
    <property type="entry name" value="Sugar_transporter_CS"/>
</dbReference>
<evidence type="ECO:0000259" key="9">
    <source>
        <dbReference type="PROSITE" id="PS50850"/>
    </source>
</evidence>
<gene>
    <name evidence="10" type="ORF">LIN78_17595</name>
</gene>
<dbReference type="PANTHER" id="PTHR43271:SF1">
    <property type="entry name" value="INNER MEMBRANE TRANSPORT PROTEIN YNFM"/>
    <property type="match status" value="1"/>
</dbReference>
<dbReference type="InterPro" id="IPR020846">
    <property type="entry name" value="MFS_dom"/>
</dbReference>
<evidence type="ECO:0000256" key="2">
    <source>
        <dbReference type="ARBA" id="ARBA00008335"/>
    </source>
</evidence>
<feature type="transmembrane region" description="Helical" evidence="8">
    <location>
        <begin position="39"/>
        <end position="58"/>
    </location>
</feature>
<name>A0ABS8DAW7_9NEIS</name>
<comment type="caution">
    <text evidence="10">The sequence shown here is derived from an EMBL/GenBank/DDBJ whole genome shotgun (WGS) entry which is preliminary data.</text>
</comment>
<evidence type="ECO:0000256" key="4">
    <source>
        <dbReference type="ARBA" id="ARBA00022475"/>
    </source>
</evidence>
<dbReference type="CDD" id="cd17324">
    <property type="entry name" value="MFS_NepI_like"/>
    <property type="match status" value="1"/>
</dbReference>
<dbReference type="Proteomes" id="UP001165395">
    <property type="component" value="Unassembled WGS sequence"/>
</dbReference>
<dbReference type="Gene3D" id="1.20.1250.20">
    <property type="entry name" value="MFS general substrate transporter like domains"/>
    <property type="match status" value="1"/>
</dbReference>
<feature type="domain" description="Major facilitator superfamily (MFS) profile" evidence="9">
    <location>
        <begin position="32"/>
        <end position="411"/>
    </location>
</feature>
<dbReference type="PROSITE" id="PS50850">
    <property type="entry name" value="MFS"/>
    <property type="match status" value="1"/>
</dbReference>
<keyword evidence="4" id="KW-1003">Cell membrane</keyword>
<keyword evidence="7 8" id="KW-0472">Membrane</keyword>